<dbReference type="GO" id="GO:0016020">
    <property type="term" value="C:membrane"/>
    <property type="evidence" value="ECO:0007669"/>
    <property type="project" value="TreeGrafter"/>
</dbReference>
<keyword evidence="3 8" id="KW-0378">Hydrolase</keyword>
<dbReference type="InterPro" id="IPR015883">
    <property type="entry name" value="Glyco_hydro_20_cat"/>
</dbReference>
<dbReference type="EMBL" id="FRDJ01000012">
    <property type="protein sequence ID" value="SHN67715.1"/>
    <property type="molecule type" value="Genomic_DNA"/>
</dbReference>
<evidence type="ECO:0000259" key="7">
    <source>
        <dbReference type="Pfam" id="PF02838"/>
    </source>
</evidence>
<dbReference type="PANTHER" id="PTHR22600:SF26">
    <property type="entry name" value="BETA-N-ACETYLHEXOSAMINIDASE"/>
    <property type="match status" value="1"/>
</dbReference>
<evidence type="ECO:0000256" key="1">
    <source>
        <dbReference type="ARBA" id="ARBA00006285"/>
    </source>
</evidence>
<evidence type="ECO:0000259" key="6">
    <source>
        <dbReference type="Pfam" id="PF00728"/>
    </source>
</evidence>
<keyword evidence="4" id="KW-0326">Glycosidase</keyword>
<keyword evidence="9" id="KW-1185">Reference proteome</keyword>
<accession>A0A1M7TAG0</accession>
<evidence type="ECO:0000256" key="2">
    <source>
        <dbReference type="ARBA" id="ARBA00022729"/>
    </source>
</evidence>
<dbReference type="InterPro" id="IPR017853">
    <property type="entry name" value="GH"/>
</dbReference>
<feature type="domain" description="Beta-hexosaminidase bacterial type N-terminal" evidence="7">
    <location>
        <begin position="5"/>
        <end position="126"/>
    </location>
</feature>
<dbReference type="Gene3D" id="3.30.379.10">
    <property type="entry name" value="Chitobiase/beta-hexosaminidase domain 2-like"/>
    <property type="match status" value="1"/>
</dbReference>
<keyword evidence="2" id="KW-0732">Signal</keyword>
<dbReference type="STRING" id="1121883.SAMN02745226_01776"/>
<dbReference type="InterPro" id="IPR029018">
    <property type="entry name" value="Hex-like_dom2"/>
</dbReference>
<organism evidence="8 9">
    <name type="scientific">Fervidobacterium gondwanense DSM 13020</name>
    <dbReference type="NCBI Taxonomy" id="1121883"/>
    <lineage>
        <taxon>Bacteria</taxon>
        <taxon>Thermotogati</taxon>
        <taxon>Thermotogota</taxon>
        <taxon>Thermotogae</taxon>
        <taxon>Thermotogales</taxon>
        <taxon>Fervidobacteriaceae</taxon>
        <taxon>Fervidobacterium</taxon>
    </lineage>
</organism>
<evidence type="ECO:0000256" key="4">
    <source>
        <dbReference type="ARBA" id="ARBA00023295"/>
    </source>
</evidence>
<dbReference type="RefSeq" id="WP_072760647.1">
    <property type="nucleotide sequence ID" value="NZ_FRDJ01000012.1"/>
</dbReference>
<comment type="similarity">
    <text evidence="1">Belongs to the glycosyl hydrolase 20 family.</text>
</comment>
<dbReference type="SUPFAM" id="SSF55545">
    <property type="entry name" value="beta-N-acetylhexosaminidase-like domain"/>
    <property type="match status" value="1"/>
</dbReference>
<dbReference type="CDD" id="cd06565">
    <property type="entry name" value="GH20_GcnA-like"/>
    <property type="match status" value="1"/>
</dbReference>
<feature type="active site" description="Proton donor" evidence="5">
    <location>
        <position position="282"/>
    </location>
</feature>
<dbReference type="Pfam" id="PF00728">
    <property type="entry name" value="Glyco_hydro_20"/>
    <property type="match status" value="1"/>
</dbReference>
<dbReference type="PANTHER" id="PTHR22600">
    <property type="entry name" value="BETA-HEXOSAMINIDASE"/>
    <property type="match status" value="1"/>
</dbReference>
<dbReference type="Gene3D" id="3.20.20.80">
    <property type="entry name" value="Glycosidases"/>
    <property type="match status" value="1"/>
</dbReference>
<evidence type="ECO:0000256" key="5">
    <source>
        <dbReference type="PIRSR" id="PIRSR625705-1"/>
    </source>
</evidence>
<dbReference type="AlphaFoldDB" id="A0A1M7TAG0"/>
<feature type="domain" description="Glycoside hydrolase family 20 catalytic" evidence="6">
    <location>
        <begin position="132"/>
        <end position="357"/>
    </location>
</feature>
<dbReference type="Pfam" id="PF02838">
    <property type="entry name" value="Glyco_hydro_20b"/>
    <property type="match status" value="1"/>
</dbReference>
<dbReference type="SUPFAM" id="SSF51445">
    <property type="entry name" value="(Trans)glycosidases"/>
    <property type="match status" value="1"/>
</dbReference>
<dbReference type="Proteomes" id="UP000184207">
    <property type="component" value="Unassembled WGS sequence"/>
</dbReference>
<dbReference type="GO" id="GO:0030203">
    <property type="term" value="P:glycosaminoglycan metabolic process"/>
    <property type="evidence" value="ECO:0007669"/>
    <property type="project" value="TreeGrafter"/>
</dbReference>
<proteinExistence type="inferred from homology"/>
<evidence type="ECO:0000313" key="8">
    <source>
        <dbReference type="EMBL" id="SHN67715.1"/>
    </source>
</evidence>
<reference evidence="9" key="1">
    <citation type="submission" date="2016-12" db="EMBL/GenBank/DDBJ databases">
        <authorList>
            <person name="Varghese N."/>
            <person name="Submissions S."/>
        </authorList>
    </citation>
    <scope>NUCLEOTIDE SEQUENCE [LARGE SCALE GENOMIC DNA]</scope>
    <source>
        <strain evidence="9">DSM 13020</strain>
    </source>
</reference>
<dbReference type="PRINTS" id="PR00738">
    <property type="entry name" value="GLHYDRLASE20"/>
</dbReference>
<evidence type="ECO:0000313" key="9">
    <source>
        <dbReference type="Proteomes" id="UP000184207"/>
    </source>
</evidence>
<dbReference type="InterPro" id="IPR015882">
    <property type="entry name" value="HEX_bac_N"/>
</dbReference>
<name>A0A1M7TAG0_FERGO</name>
<evidence type="ECO:0000256" key="3">
    <source>
        <dbReference type="ARBA" id="ARBA00022801"/>
    </source>
</evidence>
<gene>
    <name evidence="8" type="ORF">SAMN02745226_01776</name>
</gene>
<dbReference type="GO" id="GO:0005975">
    <property type="term" value="P:carbohydrate metabolic process"/>
    <property type="evidence" value="ECO:0007669"/>
    <property type="project" value="InterPro"/>
</dbReference>
<sequence length="619" mass="72190">MELILIPYPKVVKQCSGYVGLGTRIATTFYQVAPNSVDKLTKFLGQELRRLGFELSMDRTEALILNLSVNPDVVVDQQGYKMFVEEEISIYANDDVGLFYGVQTLLQLFRNVAETKQLPKLYIHDYPDILNRGVMLDISRDRIPKMDTLKVLVDKLSHLKINQLQLYMEHTFAYKNHRVVWEEYSPLTAEEVRELDEYCKERHIELVPNQNTFGHMAKWLIHDEYKYLAEAPDGFETPWDTKFLQPFSLSPAVPESIKLVDEILQELLPNFSSNKVNIGCDETFDLCQGKSKELCEKIGKGRVYLDFLLKVYNIAKKHKQTVMFWGDIIENHPELIEELPKDMIAMVWGYEADHPFDEKCKLYEQSNISFYVCPGTSTWNSFIGRSKNCIENIKNAISAAKKYHANGVLVTDWGDHGHSQHLPFSWIGFAYMAALSWNYTLDDSIEKVLRAIDIHVFETKEEISNVIFELGEICDRLPYTPNGTPFFYTFLYPENVMNYAQKFRQKTIEDVKSSLNKSLLKLEKLKENNNLKEVVEQIANNVKLAIMGIRTIELLIKYGTIENVEDKEWERFEKDLEDILEEYSRIWLRLNRTGGLKQSLEKLRRIERVRRGERPYLVF</sequence>
<protein>
    <submittedName>
        <fullName evidence="8">Glycosyl hydrolase family 20, domain 2</fullName>
    </submittedName>
</protein>
<dbReference type="InterPro" id="IPR025705">
    <property type="entry name" value="Beta_hexosaminidase_sua/sub"/>
</dbReference>
<dbReference type="OrthoDB" id="9763537at2"/>
<dbReference type="GO" id="GO:0004563">
    <property type="term" value="F:beta-N-acetylhexosaminidase activity"/>
    <property type="evidence" value="ECO:0007669"/>
    <property type="project" value="InterPro"/>
</dbReference>